<dbReference type="PANTHER" id="PTHR46082">
    <property type="entry name" value="ATP/GTP-BINDING PROTEIN-RELATED"/>
    <property type="match status" value="1"/>
</dbReference>
<dbReference type="SUPFAM" id="SSF52540">
    <property type="entry name" value="P-loop containing nucleoside triphosphate hydrolases"/>
    <property type="match status" value="1"/>
</dbReference>
<evidence type="ECO:0000256" key="1">
    <source>
        <dbReference type="SAM" id="MobiDB-lite"/>
    </source>
</evidence>
<dbReference type="Proteomes" id="UP001595867">
    <property type="component" value="Unassembled WGS sequence"/>
</dbReference>
<dbReference type="Pfam" id="PF13424">
    <property type="entry name" value="TPR_12"/>
    <property type="match status" value="2"/>
</dbReference>
<gene>
    <name evidence="3" type="primary">fxsT</name>
    <name evidence="3" type="ORF">ACFO0C_43535</name>
</gene>
<dbReference type="NCBIfam" id="NF040586">
    <property type="entry name" value="FxSxx_TPR"/>
    <property type="match status" value="1"/>
</dbReference>
<feature type="region of interest" description="Disordered" evidence="1">
    <location>
        <begin position="92"/>
        <end position="136"/>
    </location>
</feature>
<feature type="domain" description="DUF7779" evidence="2">
    <location>
        <begin position="371"/>
        <end position="458"/>
    </location>
</feature>
<proteinExistence type="predicted"/>
<organism evidence="3 4">
    <name type="scientific">Actinoplanes subglobosus</name>
    <dbReference type="NCBI Taxonomy" id="1547892"/>
    <lineage>
        <taxon>Bacteria</taxon>
        <taxon>Bacillati</taxon>
        <taxon>Actinomycetota</taxon>
        <taxon>Actinomycetes</taxon>
        <taxon>Micromonosporales</taxon>
        <taxon>Micromonosporaceae</taxon>
        <taxon>Actinoplanes</taxon>
    </lineage>
</organism>
<dbReference type="Pfam" id="PF25000">
    <property type="entry name" value="DUF7779"/>
    <property type="match status" value="1"/>
</dbReference>
<keyword evidence="4" id="KW-1185">Reference proteome</keyword>
<dbReference type="SUPFAM" id="SSF48452">
    <property type="entry name" value="TPR-like"/>
    <property type="match status" value="3"/>
</dbReference>
<accession>A0ABV8J6E9</accession>
<dbReference type="Gene3D" id="1.25.40.10">
    <property type="entry name" value="Tetratricopeptide repeat domain"/>
    <property type="match status" value="2"/>
</dbReference>
<dbReference type="Gene3D" id="3.40.50.300">
    <property type="entry name" value="P-loop containing nucleotide triphosphate hydrolases"/>
    <property type="match status" value="1"/>
</dbReference>
<dbReference type="InterPro" id="IPR056681">
    <property type="entry name" value="DUF7779"/>
</dbReference>
<name>A0ABV8J6E9_9ACTN</name>
<dbReference type="InterPro" id="IPR053137">
    <property type="entry name" value="NLR-like"/>
</dbReference>
<reference evidence="4" key="1">
    <citation type="journal article" date="2019" name="Int. J. Syst. Evol. Microbiol.">
        <title>The Global Catalogue of Microorganisms (GCM) 10K type strain sequencing project: providing services to taxonomists for standard genome sequencing and annotation.</title>
        <authorList>
            <consortium name="The Broad Institute Genomics Platform"/>
            <consortium name="The Broad Institute Genome Sequencing Center for Infectious Disease"/>
            <person name="Wu L."/>
            <person name="Ma J."/>
        </authorList>
    </citation>
    <scope>NUCLEOTIDE SEQUENCE [LARGE SCALE GENOMIC DNA]</scope>
    <source>
        <strain evidence="4">TBRC 5832</strain>
    </source>
</reference>
<sequence>MPHGEFLAELDRLYTDAGRPSLRRVSQEIRRQNDMPDTVSHETVGAILRGDALVRWSKVECVVRQLAVMSVHRPDPDDEVRRIHALWTALSNTHDLPPEPPRPPDPVPPPPVPTSTPAVSPLPGGTAPAGFAPQRNAGFTGRREQLELMAAKLRAEPRLPLVLFGLGGVGKTQLAAEYLHRHAGEYGLVWWITAEDPTQATAALATLGERQGWPVSVDRAQTVRGVLSRLESGDVRWLVVFDNAGPPDDIRPLLPEVGGDLVVTTRDAAWLEVGAAVEVDVFTREESVELLCARGHLIGSDEADQLADRLGDLPLALEQVAAMQSAARIPIEEFLRQLDDDRGLQVLKSVPSGTYPTTVVTAFEVAANRVRSESPAAAQLLEMASCLGAEPISLALLYAGSRQLPPPLGRMLDQPVALTEAIHRLLRYGLVKQINDGQAVQVHRLVQAIVRDTLPETRRAQAYANARQLLATANPARPWDPLTWDMYERIGPHLRPARMIEATDSDTRQVLLDHATYLYAIGDYEGSRRLSEAALDDWSPDGDSDDVQVYECQRRVVAALYALGRYREAYRRAEEAWSRIKNLAAYGPDHSTALGFADLLAVSHRVFGEYEDALRRDRETVEGWRRTRGDDDTATLTARNNLAASLRAAGDFRGAHDIDTQLADLRQHRRGPDHQDTLLSVSNLARDLYGLGEYKAALNLQQSTWAAYRALLGDWHPLVLAAWRTIVLGLRKTGELETAAAQSGTLYVACQLRLGTDHEVTLAAMMTHANTLCANGDPYRAYHLSAEAVDRYRRTYGVRNPLTLAAATNQAIILRAVGERSRARHVGEAAHRSLREVLGREHPYTIAAAIGLANDLVLAGELDSARLQLTATLEDARRVRGENHPDSLICAVNLGQLLKDPGAQQSLLDGSIDALQRALGAGHPVVKTAIAGRPGECDIEPPPV</sequence>
<dbReference type="InterPro" id="IPR011990">
    <property type="entry name" value="TPR-like_helical_dom_sf"/>
</dbReference>
<dbReference type="InterPro" id="IPR027417">
    <property type="entry name" value="P-loop_NTPase"/>
</dbReference>
<comment type="caution">
    <text evidence="3">The sequence shown here is derived from an EMBL/GenBank/DDBJ whole genome shotgun (WGS) entry which is preliminary data.</text>
</comment>
<dbReference type="PANTHER" id="PTHR46082:SF6">
    <property type="entry name" value="AAA+ ATPASE DOMAIN-CONTAINING PROTEIN-RELATED"/>
    <property type="match status" value="1"/>
</dbReference>
<dbReference type="Pfam" id="PF13374">
    <property type="entry name" value="TPR_10"/>
    <property type="match status" value="2"/>
</dbReference>
<dbReference type="EMBL" id="JBHSBL010000029">
    <property type="protein sequence ID" value="MFC4071854.1"/>
    <property type="molecule type" value="Genomic_DNA"/>
</dbReference>
<feature type="compositionally biased region" description="Pro residues" evidence="1">
    <location>
        <begin position="98"/>
        <end position="114"/>
    </location>
</feature>
<evidence type="ECO:0000313" key="3">
    <source>
        <dbReference type="EMBL" id="MFC4071854.1"/>
    </source>
</evidence>
<evidence type="ECO:0000259" key="2">
    <source>
        <dbReference type="Pfam" id="PF25000"/>
    </source>
</evidence>
<protein>
    <submittedName>
        <fullName evidence="3">FxSxx-COOH system tetratricopeptide repeat protein</fullName>
    </submittedName>
</protein>
<evidence type="ECO:0000313" key="4">
    <source>
        <dbReference type="Proteomes" id="UP001595867"/>
    </source>
</evidence>
<dbReference type="RefSeq" id="WP_378072731.1">
    <property type="nucleotide sequence ID" value="NZ_JBHSBL010000029.1"/>
</dbReference>